<keyword evidence="2" id="KW-1185">Reference proteome</keyword>
<dbReference type="EMBL" id="RAPN01000001">
    <property type="protein sequence ID" value="RKD91953.1"/>
    <property type="molecule type" value="Genomic_DNA"/>
</dbReference>
<reference evidence="1 2" key="1">
    <citation type="submission" date="2018-09" db="EMBL/GenBank/DDBJ databases">
        <title>Genomic Encyclopedia of Archaeal and Bacterial Type Strains, Phase II (KMG-II): from individual species to whole genera.</title>
        <authorList>
            <person name="Goeker M."/>
        </authorList>
    </citation>
    <scope>NUCLEOTIDE SEQUENCE [LARGE SCALE GENOMIC DNA]</scope>
    <source>
        <strain evidence="1 2">DSM 27148</strain>
    </source>
</reference>
<name>A0A419W915_9BACT</name>
<sequence>MTQFLRIAGCIWVFFVLVLTVPTPTLNLQKNNLFADEGSHVQLAKDRAVSSIYLNEESKNEQQEKNEIPTTPFQAVSGYNSQSRTDLYITKHLNLQFQTSRTLVPLYIKGQAFLC</sequence>
<evidence type="ECO:0000313" key="1">
    <source>
        <dbReference type="EMBL" id="RKD91953.1"/>
    </source>
</evidence>
<organism evidence="1 2">
    <name type="scientific">Mangrovibacterium diazotrophicum</name>
    <dbReference type="NCBI Taxonomy" id="1261403"/>
    <lineage>
        <taxon>Bacteria</taxon>
        <taxon>Pseudomonadati</taxon>
        <taxon>Bacteroidota</taxon>
        <taxon>Bacteroidia</taxon>
        <taxon>Marinilabiliales</taxon>
        <taxon>Prolixibacteraceae</taxon>
        <taxon>Mangrovibacterium</taxon>
    </lineage>
</organism>
<dbReference type="RefSeq" id="WP_120273209.1">
    <property type="nucleotide sequence ID" value="NZ_RAPN01000001.1"/>
</dbReference>
<protein>
    <submittedName>
        <fullName evidence="1">Uncharacterized protein</fullName>
    </submittedName>
</protein>
<dbReference type="Proteomes" id="UP000283387">
    <property type="component" value="Unassembled WGS sequence"/>
</dbReference>
<evidence type="ECO:0000313" key="2">
    <source>
        <dbReference type="Proteomes" id="UP000283387"/>
    </source>
</evidence>
<proteinExistence type="predicted"/>
<gene>
    <name evidence="1" type="ORF">BC643_2322</name>
</gene>
<comment type="caution">
    <text evidence="1">The sequence shown here is derived from an EMBL/GenBank/DDBJ whole genome shotgun (WGS) entry which is preliminary data.</text>
</comment>
<accession>A0A419W915</accession>
<dbReference type="AlphaFoldDB" id="A0A419W915"/>